<dbReference type="GO" id="GO:0009097">
    <property type="term" value="P:isoleucine biosynthetic process"/>
    <property type="evidence" value="ECO:0007669"/>
    <property type="project" value="UniProtKB-UniPathway"/>
</dbReference>
<evidence type="ECO:0000256" key="1">
    <source>
        <dbReference type="ARBA" id="ARBA00004974"/>
    </source>
</evidence>
<comment type="subunit">
    <text evidence="4">Dimer of large and small chains.</text>
</comment>
<dbReference type="NCBIfam" id="TIGR00119">
    <property type="entry name" value="acolac_sm"/>
    <property type="match status" value="1"/>
</dbReference>
<organism evidence="10 11">
    <name type="scientific">Panacagrimonas perspica</name>
    <dbReference type="NCBI Taxonomy" id="381431"/>
    <lineage>
        <taxon>Bacteria</taxon>
        <taxon>Pseudomonadati</taxon>
        <taxon>Pseudomonadota</taxon>
        <taxon>Gammaproteobacteria</taxon>
        <taxon>Nevskiales</taxon>
        <taxon>Nevskiaceae</taxon>
        <taxon>Panacagrimonas</taxon>
    </lineage>
</organism>
<comment type="catalytic activity">
    <reaction evidence="8">
        <text>2 pyruvate + H(+) = (2S)-2-acetolactate + CO2</text>
        <dbReference type="Rhea" id="RHEA:25249"/>
        <dbReference type="ChEBI" id="CHEBI:15361"/>
        <dbReference type="ChEBI" id="CHEBI:15378"/>
        <dbReference type="ChEBI" id="CHEBI:16526"/>
        <dbReference type="ChEBI" id="CHEBI:58476"/>
        <dbReference type="EC" id="2.2.1.6"/>
    </reaction>
</comment>
<evidence type="ECO:0000259" key="9">
    <source>
        <dbReference type="PROSITE" id="PS51671"/>
    </source>
</evidence>
<evidence type="ECO:0000313" key="11">
    <source>
        <dbReference type="Proteomes" id="UP000295341"/>
    </source>
</evidence>
<dbReference type="PROSITE" id="PS51671">
    <property type="entry name" value="ACT"/>
    <property type="match status" value="1"/>
</dbReference>
<keyword evidence="7" id="KW-0100">Branched-chain amino acid biosynthesis</keyword>
<dbReference type="PANTHER" id="PTHR30239">
    <property type="entry name" value="ACETOLACTATE SYNTHASE SMALL SUBUNIT"/>
    <property type="match status" value="1"/>
</dbReference>
<dbReference type="InterPro" id="IPR019455">
    <property type="entry name" value="Acetolactate_synth_ssu_C"/>
</dbReference>
<dbReference type="InterPro" id="IPR045865">
    <property type="entry name" value="ACT-like_dom_sf"/>
</dbReference>
<dbReference type="AlphaFoldDB" id="A0A4R7PG88"/>
<name>A0A4R7PG88_9GAMM</name>
<reference evidence="10 11" key="1">
    <citation type="submission" date="2019-03" db="EMBL/GenBank/DDBJ databases">
        <title>Genomic Encyclopedia of Type Strains, Phase IV (KMG-IV): sequencing the most valuable type-strain genomes for metagenomic binning, comparative biology and taxonomic classification.</title>
        <authorList>
            <person name="Goeker M."/>
        </authorList>
    </citation>
    <scope>NUCLEOTIDE SEQUENCE [LARGE SCALE GENOMIC DNA]</scope>
    <source>
        <strain evidence="10 11">DSM 26377</strain>
    </source>
</reference>
<evidence type="ECO:0000256" key="4">
    <source>
        <dbReference type="ARBA" id="ARBA00011744"/>
    </source>
</evidence>
<dbReference type="UniPathway" id="UPA00049">
    <property type="reaction ID" value="UER00059"/>
</dbReference>
<dbReference type="InterPro" id="IPR002912">
    <property type="entry name" value="ACT_dom"/>
</dbReference>
<evidence type="ECO:0000256" key="3">
    <source>
        <dbReference type="ARBA" id="ARBA00006341"/>
    </source>
</evidence>
<comment type="pathway">
    <text evidence="2">Amino-acid biosynthesis; L-valine biosynthesis; L-valine from pyruvate: step 1/4.</text>
</comment>
<dbReference type="EC" id="2.2.1.6" evidence="5"/>
<dbReference type="InterPro" id="IPR004789">
    <property type="entry name" value="Acetalactate_synth_ssu"/>
</dbReference>
<evidence type="ECO:0000256" key="8">
    <source>
        <dbReference type="ARBA" id="ARBA00048670"/>
    </source>
</evidence>
<dbReference type="GO" id="GO:0005829">
    <property type="term" value="C:cytosol"/>
    <property type="evidence" value="ECO:0007669"/>
    <property type="project" value="TreeGrafter"/>
</dbReference>
<evidence type="ECO:0000256" key="6">
    <source>
        <dbReference type="ARBA" id="ARBA00022605"/>
    </source>
</evidence>
<comment type="similarity">
    <text evidence="3">Belongs to the acetolactate synthase small subunit family.</text>
</comment>
<sequence>MSRCQDFGAGLARRGRRDGPAGLPEHACAIKVAPPRSLAFRPLRHIISILLQNEAGALARVANMFAARGYNIDSLSVAPTHDATVSRLTLVTRGSEQVINQIVQQTRKLIDVVEIEDLAARDHLECELVMLKVEARNGSAREVVDCVRRHRAQILDESESTRTVQLAGTGIEIDAFVAELARIAKVLELVRSGVAALSRGHQVLALPA</sequence>
<dbReference type="SUPFAM" id="SSF55021">
    <property type="entry name" value="ACT-like"/>
    <property type="match status" value="2"/>
</dbReference>
<dbReference type="Gene3D" id="3.30.70.260">
    <property type="match status" value="1"/>
</dbReference>
<keyword evidence="11" id="KW-1185">Reference proteome</keyword>
<dbReference type="InterPro" id="IPR027271">
    <property type="entry name" value="Acetolactate_synth/TF_NikR_C"/>
</dbReference>
<evidence type="ECO:0000256" key="7">
    <source>
        <dbReference type="ARBA" id="ARBA00023304"/>
    </source>
</evidence>
<dbReference type="GO" id="GO:0003984">
    <property type="term" value="F:acetolactate synthase activity"/>
    <property type="evidence" value="ECO:0007669"/>
    <property type="project" value="UniProtKB-EC"/>
</dbReference>
<dbReference type="Pfam" id="PF22629">
    <property type="entry name" value="ACT_AHAS_ss"/>
    <property type="match status" value="1"/>
</dbReference>
<dbReference type="FunFam" id="3.30.70.260:FF:000001">
    <property type="entry name" value="Acetolactate synthase, small subunit"/>
    <property type="match status" value="1"/>
</dbReference>
<dbReference type="InterPro" id="IPR039557">
    <property type="entry name" value="AHAS_ACT"/>
</dbReference>
<comment type="pathway">
    <text evidence="1">Amino-acid biosynthesis; L-isoleucine biosynthesis; L-isoleucine from 2-oxobutanoate: step 1/4.</text>
</comment>
<proteinExistence type="inferred from homology"/>
<dbReference type="NCBIfam" id="NF008864">
    <property type="entry name" value="PRK11895.1"/>
    <property type="match status" value="1"/>
</dbReference>
<accession>A0A4R7PG88</accession>
<dbReference type="GO" id="GO:0009099">
    <property type="term" value="P:L-valine biosynthetic process"/>
    <property type="evidence" value="ECO:0007669"/>
    <property type="project" value="UniProtKB-UniPathway"/>
</dbReference>
<dbReference type="PANTHER" id="PTHR30239:SF0">
    <property type="entry name" value="ACETOLACTATE SYNTHASE SMALL SUBUNIT 1, CHLOROPLASTIC"/>
    <property type="match status" value="1"/>
</dbReference>
<feature type="domain" description="ACT" evidence="9">
    <location>
        <begin position="46"/>
        <end position="120"/>
    </location>
</feature>
<evidence type="ECO:0000313" key="10">
    <source>
        <dbReference type="EMBL" id="TDU32410.1"/>
    </source>
</evidence>
<protein>
    <recommendedName>
        <fullName evidence="5">acetolactate synthase</fullName>
        <ecNumber evidence="5">2.2.1.6</ecNumber>
    </recommendedName>
</protein>
<gene>
    <name evidence="10" type="ORF">DFR24_1805</name>
</gene>
<keyword evidence="6" id="KW-0028">Amino-acid biosynthesis</keyword>
<dbReference type="GO" id="GO:1990610">
    <property type="term" value="F:acetolactate synthase regulator activity"/>
    <property type="evidence" value="ECO:0007669"/>
    <property type="project" value="InterPro"/>
</dbReference>
<comment type="caution">
    <text evidence="10">The sequence shown here is derived from an EMBL/GenBank/DDBJ whole genome shotgun (WGS) entry which is preliminary data.</text>
</comment>
<dbReference type="UniPathway" id="UPA00047">
    <property type="reaction ID" value="UER00055"/>
</dbReference>
<dbReference type="Proteomes" id="UP000295341">
    <property type="component" value="Unassembled WGS sequence"/>
</dbReference>
<evidence type="ECO:0000256" key="2">
    <source>
        <dbReference type="ARBA" id="ARBA00005025"/>
    </source>
</evidence>
<dbReference type="Gene3D" id="3.30.70.1150">
    <property type="entry name" value="ACT-like. Chain A, domain 2"/>
    <property type="match status" value="1"/>
</dbReference>
<dbReference type="EMBL" id="SOBT01000008">
    <property type="protein sequence ID" value="TDU32410.1"/>
    <property type="molecule type" value="Genomic_DNA"/>
</dbReference>
<evidence type="ECO:0000256" key="5">
    <source>
        <dbReference type="ARBA" id="ARBA00013145"/>
    </source>
</evidence>
<dbReference type="CDD" id="cd04878">
    <property type="entry name" value="ACT_AHAS"/>
    <property type="match status" value="1"/>
</dbReference>
<dbReference type="InterPro" id="IPR054480">
    <property type="entry name" value="AHAS_small-like_ACT"/>
</dbReference>
<dbReference type="Pfam" id="PF10369">
    <property type="entry name" value="ALS_ss_C"/>
    <property type="match status" value="1"/>
</dbReference>